<organism evidence="1 2">
    <name type="scientific">Ralstonia nicotianae</name>
    <dbReference type="NCBI Taxonomy" id="3037696"/>
    <lineage>
        <taxon>Bacteria</taxon>
        <taxon>Pseudomonadati</taxon>
        <taxon>Pseudomonadota</taxon>
        <taxon>Betaproteobacteria</taxon>
        <taxon>Burkholderiales</taxon>
        <taxon>Burkholderiaceae</taxon>
        <taxon>Ralstonia</taxon>
        <taxon>Ralstonia solanacearum species complex</taxon>
    </lineage>
</organism>
<accession>A0ABX7ZXL4</accession>
<reference evidence="2" key="1">
    <citation type="submission" date="2019-12" db="EMBL/GenBank/DDBJ databases">
        <title>Whole-genome sequence of tobacco pathogen Ralstonia pseudosolanacearum strain RS, originating from Yunnan province of China.</title>
        <authorList>
            <person name="Lu C.-H."/>
        </authorList>
    </citation>
    <scope>NUCLEOTIDE SEQUENCE [LARGE SCALE GENOMIC DNA]</scope>
    <source>
        <strain evidence="2">RS</strain>
    </source>
</reference>
<sequence>MREHVEDLKRAKPKYIKALHAAMTNSTITAELADAVARRLERMGYTVNQVFSDEQTHDRQAIGEADFGTDLVYSISAPQFSVDIDVQSVGPDNYFFSLRTGSSIVHAKNFLSLGKHSVLAASPIYGYNYYLLPHQWDDPAAVRGLLNFYIEDAVDLLFWPIEPG</sequence>
<dbReference type="Proteomes" id="UP000680989">
    <property type="component" value="Chromosome"/>
</dbReference>
<dbReference type="EMBL" id="CP046674">
    <property type="protein sequence ID" value="QUP60240.1"/>
    <property type="molecule type" value="Genomic_DNA"/>
</dbReference>
<gene>
    <name evidence="1" type="ORF">GO999_15780</name>
</gene>
<evidence type="ECO:0000313" key="2">
    <source>
        <dbReference type="Proteomes" id="UP000680989"/>
    </source>
</evidence>
<evidence type="ECO:0000313" key="1">
    <source>
        <dbReference type="EMBL" id="QUP60240.1"/>
    </source>
</evidence>
<keyword evidence="2" id="KW-1185">Reference proteome</keyword>
<name>A0ABX7ZXL4_9RALS</name>
<proteinExistence type="predicted"/>
<protein>
    <submittedName>
        <fullName evidence="1">Uncharacterized protein</fullName>
    </submittedName>
</protein>